<dbReference type="Gene3D" id="1.20.1280.290">
    <property type="match status" value="1"/>
</dbReference>
<evidence type="ECO:0000256" key="4">
    <source>
        <dbReference type="ARBA" id="ARBA00023136"/>
    </source>
</evidence>
<dbReference type="Pfam" id="PF04193">
    <property type="entry name" value="PQ-loop"/>
    <property type="match status" value="1"/>
</dbReference>
<accession>A0A8J2X6F3</accession>
<reference evidence="8" key="1">
    <citation type="journal article" date="2013" name="Genome Announc.">
        <title>Genome sequence of the food spoilage yeast Zygosaccharomyces bailii CLIB 213(T).</title>
        <authorList>
            <person name="Galeote V."/>
            <person name="Bigey F."/>
            <person name="Devillers H."/>
            <person name="Neuveglise C."/>
            <person name="Dequin S."/>
        </authorList>
    </citation>
    <scope>NUCLEOTIDE SEQUENCE [LARGE SCALE GENOMIC DNA]</scope>
    <source>
        <strain evidence="8">CLIB 213 / ATCC 58445 / CBS 680 / CCRC 21525 / NBRC 1098 / NCYC 1416 / NRRL Y-2227</strain>
    </source>
</reference>
<evidence type="ECO:0000313" key="8">
    <source>
        <dbReference type="Proteomes" id="UP000019375"/>
    </source>
</evidence>
<sequence length="316" mass="35864">MISKSASTALATIGTICWCIQLIPQIWYNWRRKDCTGLPAIMMLLWVVSGIPFGIYFIISDGDLALQVQPHLFMFFCSISFVQTCYYPPIKMSRKRILMIVFGLIASDVGLEVGFILWLRPVYRKGTHWPALIFGVIATVLLAVGLIPPYFELAKRRGRVVGINFLFLLVDSMGAWFSIASVVVGNMDVMGIILYCIVAALEIGIFLSQFIWLCRFRWFGHDDEEEIEELSMDDASSNNTAGPNYNTERESEDKEGSQIIDTHSFANISREESLSRQCEKKDVGSMTFPARMAQTFKIPALVRRANLEELHRGYRD</sequence>
<evidence type="ECO:0000256" key="6">
    <source>
        <dbReference type="SAM" id="Phobius"/>
    </source>
</evidence>
<keyword evidence="4 6" id="KW-0472">Membrane</keyword>
<feature type="transmembrane region" description="Helical" evidence="6">
    <location>
        <begin position="6"/>
        <end position="28"/>
    </location>
</feature>
<feature type="region of interest" description="Disordered" evidence="5">
    <location>
        <begin position="229"/>
        <end position="257"/>
    </location>
</feature>
<dbReference type="SMART" id="SM00679">
    <property type="entry name" value="CTNS"/>
    <property type="match status" value="2"/>
</dbReference>
<name>A0A8J2X6F3_ZYGB2</name>
<feature type="transmembrane region" description="Helical" evidence="6">
    <location>
        <begin position="40"/>
        <end position="59"/>
    </location>
</feature>
<feature type="compositionally biased region" description="Basic and acidic residues" evidence="5">
    <location>
        <begin position="247"/>
        <end position="256"/>
    </location>
</feature>
<keyword evidence="8" id="KW-1185">Reference proteome</keyword>
<feature type="compositionally biased region" description="Polar residues" evidence="5">
    <location>
        <begin position="234"/>
        <end position="246"/>
    </location>
</feature>
<feature type="transmembrane region" description="Helical" evidence="6">
    <location>
        <begin position="131"/>
        <end position="151"/>
    </location>
</feature>
<dbReference type="GO" id="GO:0016020">
    <property type="term" value="C:membrane"/>
    <property type="evidence" value="ECO:0007669"/>
    <property type="project" value="UniProtKB-SubCell"/>
</dbReference>
<dbReference type="PANTHER" id="PTHR16201">
    <property type="entry name" value="SEVEN TRANSMEMBRANE PROTEIN 1-RELATED"/>
    <property type="match status" value="1"/>
</dbReference>
<feature type="transmembrane region" description="Helical" evidence="6">
    <location>
        <begin position="163"/>
        <end position="186"/>
    </location>
</feature>
<keyword evidence="2 6" id="KW-0812">Transmembrane</keyword>
<evidence type="ECO:0000256" key="5">
    <source>
        <dbReference type="SAM" id="MobiDB-lite"/>
    </source>
</evidence>
<feature type="transmembrane region" description="Helical" evidence="6">
    <location>
        <begin position="71"/>
        <end position="90"/>
    </location>
</feature>
<evidence type="ECO:0000256" key="1">
    <source>
        <dbReference type="ARBA" id="ARBA00004141"/>
    </source>
</evidence>
<dbReference type="AlphaFoldDB" id="A0A8J2X6F3"/>
<protein>
    <submittedName>
        <fullName evidence="7">BN860_11870g1_1</fullName>
    </submittedName>
</protein>
<evidence type="ECO:0000256" key="3">
    <source>
        <dbReference type="ARBA" id="ARBA00022989"/>
    </source>
</evidence>
<dbReference type="Proteomes" id="UP000019375">
    <property type="component" value="Unassembled WGS sequence"/>
</dbReference>
<dbReference type="EMBL" id="HG316455">
    <property type="protein sequence ID" value="CDF88508.1"/>
    <property type="molecule type" value="Genomic_DNA"/>
</dbReference>
<gene>
    <name evidence="7" type="ORF">BN860_11870g</name>
</gene>
<evidence type="ECO:0000313" key="7">
    <source>
        <dbReference type="EMBL" id="CDF88508.1"/>
    </source>
</evidence>
<dbReference type="InterPro" id="IPR051415">
    <property type="entry name" value="LAAT-1"/>
</dbReference>
<comment type="subcellular location">
    <subcellularLocation>
        <location evidence="1">Membrane</location>
        <topology evidence="1">Multi-pass membrane protein</topology>
    </subcellularLocation>
</comment>
<proteinExistence type="predicted"/>
<dbReference type="PANTHER" id="PTHR16201:SF37">
    <property type="entry name" value="PQ-LOOP REPEAT-CONTAINING PROTEIN"/>
    <property type="match status" value="1"/>
</dbReference>
<keyword evidence="3 6" id="KW-1133">Transmembrane helix</keyword>
<dbReference type="FunFam" id="1.20.1280.290:FF:000024">
    <property type="entry name" value="Putative membrane protein"/>
    <property type="match status" value="1"/>
</dbReference>
<feature type="transmembrane region" description="Helical" evidence="6">
    <location>
        <begin position="192"/>
        <end position="213"/>
    </location>
</feature>
<evidence type="ECO:0000256" key="2">
    <source>
        <dbReference type="ARBA" id="ARBA00022692"/>
    </source>
</evidence>
<feature type="transmembrane region" description="Helical" evidence="6">
    <location>
        <begin position="97"/>
        <end position="119"/>
    </location>
</feature>
<dbReference type="OrthoDB" id="407617at2759"/>
<dbReference type="InterPro" id="IPR006603">
    <property type="entry name" value="PQ-loop_rpt"/>
</dbReference>
<organism evidence="7 8">
    <name type="scientific">Zygosaccharomyces bailii (strain CLIB 213 / ATCC 58445 / CBS 680 / BCRC 21525 / NBRC 1098 / NCYC 1416 / NRRL Y-2227)</name>
    <dbReference type="NCBI Taxonomy" id="1333698"/>
    <lineage>
        <taxon>Eukaryota</taxon>
        <taxon>Fungi</taxon>
        <taxon>Dikarya</taxon>
        <taxon>Ascomycota</taxon>
        <taxon>Saccharomycotina</taxon>
        <taxon>Saccharomycetes</taxon>
        <taxon>Saccharomycetales</taxon>
        <taxon>Saccharomycetaceae</taxon>
        <taxon>Zygosaccharomyces</taxon>
    </lineage>
</organism>